<dbReference type="PIRSF" id="PIRSF004749">
    <property type="entry name" value="Pep_def"/>
    <property type="match status" value="1"/>
</dbReference>
<dbReference type="NCBIfam" id="NF001159">
    <property type="entry name" value="PRK00150.1-3"/>
    <property type="match status" value="1"/>
</dbReference>
<dbReference type="SUPFAM" id="SSF56420">
    <property type="entry name" value="Peptide deformylase"/>
    <property type="match status" value="1"/>
</dbReference>
<gene>
    <name evidence="2" type="primary">def</name>
    <name evidence="3" type="ORF">A2442_01750</name>
</gene>
<dbReference type="InterPro" id="IPR036821">
    <property type="entry name" value="Peptide_deformylase_sf"/>
</dbReference>
<evidence type="ECO:0000313" key="3">
    <source>
        <dbReference type="EMBL" id="OGD67759.1"/>
    </source>
</evidence>
<proteinExistence type="inferred from homology"/>
<accession>A0A1F5EJZ7</accession>
<evidence type="ECO:0000256" key="1">
    <source>
        <dbReference type="ARBA" id="ARBA00010759"/>
    </source>
</evidence>
<comment type="function">
    <text evidence="2">Removes the formyl group from the N-terminal Met of newly synthesized proteins. Requires at least a dipeptide for an efficient rate of reaction. N-terminal L-methionine is a prerequisite for activity but the enzyme has broad specificity at other positions.</text>
</comment>
<evidence type="ECO:0000313" key="4">
    <source>
        <dbReference type="Proteomes" id="UP000179003"/>
    </source>
</evidence>
<dbReference type="Gene3D" id="3.90.45.10">
    <property type="entry name" value="Peptide deformylase"/>
    <property type="match status" value="1"/>
</dbReference>
<dbReference type="Proteomes" id="UP000179003">
    <property type="component" value="Unassembled WGS sequence"/>
</dbReference>
<feature type="binding site" evidence="2">
    <location>
        <position position="104"/>
    </location>
    <ligand>
        <name>Fe cation</name>
        <dbReference type="ChEBI" id="CHEBI:24875"/>
    </ligand>
</feature>
<protein>
    <recommendedName>
        <fullName evidence="2">Peptide deformylase</fullName>
        <shortName evidence="2">PDF</shortName>
        <ecNumber evidence="2">3.5.1.88</ecNumber>
    </recommendedName>
    <alternativeName>
        <fullName evidence="2">Polypeptide deformylase</fullName>
    </alternativeName>
</protein>
<dbReference type="CDD" id="cd00487">
    <property type="entry name" value="Pep_deformylase"/>
    <property type="match status" value="1"/>
</dbReference>
<name>A0A1F5EJZ7_9BACT</name>
<dbReference type="GO" id="GO:0046872">
    <property type="term" value="F:metal ion binding"/>
    <property type="evidence" value="ECO:0007669"/>
    <property type="project" value="UniProtKB-KW"/>
</dbReference>
<dbReference type="PANTHER" id="PTHR10458:SF22">
    <property type="entry name" value="PEPTIDE DEFORMYLASE"/>
    <property type="match status" value="1"/>
</dbReference>
<dbReference type="GO" id="GO:0042586">
    <property type="term" value="F:peptide deformylase activity"/>
    <property type="evidence" value="ECO:0007669"/>
    <property type="project" value="UniProtKB-UniRule"/>
</dbReference>
<feature type="active site" evidence="2">
    <location>
        <position position="147"/>
    </location>
</feature>
<dbReference type="PRINTS" id="PR01576">
    <property type="entry name" value="PDEFORMYLASE"/>
</dbReference>
<evidence type="ECO:0000256" key="2">
    <source>
        <dbReference type="HAMAP-Rule" id="MF_00163"/>
    </source>
</evidence>
<organism evidence="3 4">
    <name type="scientific">Candidatus Campbellbacteria bacterium RIFOXYC2_FULL_35_25</name>
    <dbReference type="NCBI Taxonomy" id="1797582"/>
    <lineage>
        <taxon>Bacteria</taxon>
        <taxon>Candidatus Campbelliibacteriota</taxon>
    </lineage>
</organism>
<dbReference type="Pfam" id="PF01327">
    <property type="entry name" value="Pep_deformylase"/>
    <property type="match status" value="1"/>
</dbReference>
<keyword evidence="2" id="KW-0408">Iron</keyword>
<dbReference type="STRING" id="1797582.A2442_01750"/>
<dbReference type="PANTHER" id="PTHR10458">
    <property type="entry name" value="PEPTIDE DEFORMYLASE"/>
    <property type="match status" value="1"/>
</dbReference>
<keyword evidence="2" id="KW-0378">Hydrolase</keyword>
<dbReference type="AlphaFoldDB" id="A0A1F5EJZ7"/>
<dbReference type="HAMAP" id="MF_00163">
    <property type="entry name" value="Pep_deformylase"/>
    <property type="match status" value="1"/>
</dbReference>
<keyword evidence="2" id="KW-0648">Protein biosynthesis</keyword>
<dbReference type="NCBIfam" id="TIGR00079">
    <property type="entry name" value="pept_deformyl"/>
    <property type="match status" value="1"/>
</dbReference>
<reference evidence="3 4" key="1">
    <citation type="journal article" date="2016" name="Nat. Commun.">
        <title>Thousands of microbial genomes shed light on interconnected biogeochemical processes in an aquifer system.</title>
        <authorList>
            <person name="Anantharaman K."/>
            <person name="Brown C.T."/>
            <person name="Hug L.A."/>
            <person name="Sharon I."/>
            <person name="Castelle C.J."/>
            <person name="Probst A.J."/>
            <person name="Thomas B.C."/>
            <person name="Singh A."/>
            <person name="Wilkins M.J."/>
            <person name="Karaoz U."/>
            <person name="Brodie E.L."/>
            <person name="Williams K.H."/>
            <person name="Hubbard S.S."/>
            <person name="Banfield J.F."/>
        </authorList>
    </citation>
    <scope>NUCLEOTIDE SEQUENCE [LARGE SCALE GENOMIC DNA]</scope>
</reference>
<sequence>MYMLKILQKENKILREKTAKVPSDELKSKKIKKIIAEMFITLNNARDGVALAAPQIGESLKIFVLSGKVFQAEEETEKVEENLVFINPEIIKSSKTRKWMEEGCLSVKGLTGRVSRATKCTIKAQDENGNYFTRGGSNLLAQIFQHEMDHLEGVLFIDKAKDLRELDKND</sequence>
<comment type="similarity">
    <text evidence="1 2">Belongs to the polypeptide deformylase family.</text>
</comment>
<dbReference type="EMBL" id="MFAE01000001">
    <property type="protein sequence ID" value="OGD67759.1"/>
    <property type="molecule type" value="Genomic_DNA"/>
</dbReference>
<comment type="catalytic activity">
    <reaction evidence="2">
        <text>N-terminal N-formyl-L-methionyl-[peptide] + H2O = N-terminal L-methionyl-[peptide] + formate</text>
        <dbReference type="Rhea" id="RHEA:24420"/>
        <dbReference type="Rhea" id="RHEA-COMP:10639"/>
        <dbReference type="Rhea" id="RHEA-COMP:10640"/>
        <dbReference type="ChEBI" id="CHEBI:15377"/>
        <dbReference type="ChEBI" id="CHEBI:15740"/>
        <dbReference type="ChEBI" id="CHEBI:49298"/>
        <dbReference type="ChEBI" id="CHEBI:64731"/>
        <dbReference type="EC" id="3.5.1.88"/>
    </reaction>
</comment>
<feature type="binding site" evidence="2">
    <location>
        <position position="146"/>
    </location>
    <ligand>
        <name>Fe cation</name>
        <dbReference type="ChEBI" id="CHEBI:24875"/>
    </ligand>
</feature>
<keyword evidence="2" id="KW-0479">Metal-binding</keyword>
<dbReference type="GO" id="GO:0006412">
    <property type="term" value="P:translation"/>
    <property type="evidence" value="ECO:0007669"/>
    <property type="project" value="UniProtKB-UniRule"/>
</dbReference>
<feature type="binding site" evidence="2">
    <location>
        <position position="150"/>
    </location>
    <ligand>
        <name>Fe cation</name>
        <dbReference type="ChEBI" id="CHEBI:24875"/>
    </ligand>
</feature>
<comment type="caution">
    <text evidence="3">The sequence shown here is derived from an EMBL/GenBank/DDBJ whole genome shotgun (WGS) entry which is preliminary data.</text>
</comment>
<dbReference type="EC" id="3.5.1.88" evidence="2"/>
<comment type="cofactor">
    <cofactor evidence="2">
        <name>Fe(2+)</name>
        <dbReference type="ChEBI" id="CHEBI:29033"/>
    </cofactor>
    <text evidence="2">Binds 1 Fe(2+) ion.</text>
</comment>
<dbReference type="InterPro" id="IPR023635">
    <property type="entry name" value="Peptide_deformylase"/>
</dbReference>